<name>A0A918X026_9ACTN</name>
<keyword evidence="7" id="KW-1133">Transmembrane helix</keyword>
<evidence type="ECO:0000313" key="10">
    <source>
        <dbReference type="Proteomes" id="UP000638353"/>
    </source>
</evidence>
<protein>
    <submittedName>
        <fullName evidence="9">Alcohol dehydrogenase</fullName>
    </submittedName>
</protein>
<organism evidence="9 10">
    <name type="scientific">Streptomyces finlayi</name>
    <dbReference type="NCBI Taxonomy" id="67296"/>
    <lineage>
        <taxon>Bacteria</taxon>
        <taxon>Bacillati</taxon>
        <taxon>Actinomycetota</taxon>
        <taxon>Actinomycetes</taxon>
        <taxon>Kitasatosporales</taxon>
        <taxon>Streptomycetaceae</taxon>
        <taxon>Streptomyces</taxon>
    </lineage>
</organism>
<dbReference type="Gene3D" id="3.90.180.10">
    <property type="entry name" value="Medium-chain alcohol dehydrogenases, catalytic domain"/>
    <property type="match status" value="1"/>
</dbReference>
<dbReference type="AlphaFoldDB" id="A0A918X026"/>
<dbReference type="Pfam" id="PF08240">
    <property type="entry name" value="ADH_N"/>
    <property type="match status" value="1"/>
</dbReference>
<accession>A0A918X026</accession>
<dbReference type="InterPro" id="IPR013149">
    <property type="entry name" value="ADH-like_C"/>
</dbReference>
<proteinExistence type="inferred from homology"/>
<evidence type="ECO:0000256" key="1">
    <source>
        <dbReference type="ARBA" id="ARBA00001947"/>
    </source>
</evidence>
<comment type="similarity">
    <text evidence="2 6">Belongs to the zinc-containing alcohol dehydrogenase family.</text>
</comment>
<dbReference type="EMBL" id="BMVC01000008">
    <property type="protein sequence ID" value="GHC99146.1"/>
    <property type="molecule type" value="Genomic_DNA"/>
</dbReference>
<dbReference type="InterPro" id="IPR013154">
    <property type="entry name" value="ADH-like_N"/>
</dbReference>
<evidence type="ECO:0000256" key="3">
    <source>
        <dbReference type="ARBA" id="ARBA00022723"/>
    </source>
</evidence>
<keyword evidence="7" id="KW-0472">Membrane</keyword>
<dbReference type="GO" id="GO:0008270">
    <property type="term" value="F:zinc ion binding"/>
    <property type="evidence" value="ECO:0007669"/>
    <property type="project" value="InterPro"/>
</dbReference>
<evidence type="ECO:0000256" key="2">
    <source>
        <dbReference type="ARBA" id="ARBA00008072"/>
    </source>
</evidence>
<keyword evidence="3 6" id="KW-0479">Metal-binding</keyword>
<feature type="transmembrane region" description="Helical" evidence="7">
    <location>
        <begin position="193"/>
        <end position="218"/>
    </location>
</feature>
<dbReference type="GO" id="GO:0016491">
    <property type="term" value="F:oxidoreductase activity"/>
    <property type="evidence" value="ECO:0007669"/>
    <property type="project" value="UniProtKB-KW"/>
</dbReference>
<dbReference type="SUPFAM" id="SSF51735">
    <property type="entry name" value="NAD(P)-binding Rossmann-fold domains"/>
    <property type="match status" value="1"/>
</dbReference>
<dbReference type="PANTHER" id="PTHR43350">
    <property type="entry name" value="NAD-DEPENDENT ALCOHOL DEHYDROGENASE"/>
    <property type="match status" value="1"/>
</dbReference>
<keyword evidence="4 6" id="KW-0862">Zinc</keyword>
<dbReference type="PROSITE" id="PS00059">
    <property type="entry name" value="ADH_ZINC"/>
    <property type="match status" value="1"/>
</dbReference>
<comment type="cofactor">
    <cofactor evidence="1 6">
        <name>Zn(2+)</name>
        <dbReference type="ChEBI" id="CHEBI:29105"/>
    </cofactor>
</comment>
<feature type="transmembrane region" description="Helical" evidence="7">
    <location>
        <begin position="161"/>
        <end position="181"/>
    </location>
</feature>
<dbReference type="Pfam" id="PF00107">
    <property type="entry name" value="ADH_zinc_N"/>
    <property type="match status" value="1"/>
</dbReference>
<dbReference type="InterPro" id="IPR002328">
    <property type="entry name" value="ADH_Zn_CS"/>
</dbReference>
<feature type="domain" description="Enoyl reductase (ER)" evidence="8">
    <location>
        <begin position="14"/>
        <end position="366"/>
    </location>
</feature>
<keyword evidence="7" id="KW-0812">Transmembrane</keyword>
<evidence type="ECO:0000256" key="6">
    <source>
        <dbReference type="RuleBase" id="RU361277"/>
    </source>
</evidence>
<comment type="caution">
    <text evidence="9">The sequence shown here is derived from an EMBL/GenBank/DDBJ whole genome shotgun (WGS) entry which is preliminary data.</text>
</comment>
<dbReference type="InterPro" id="IPR011032">
    <property type="entry name" value="GroES-like_sf"/>
</dbReference>
<dbReference type="SUPFAM" id="SSF50129">
    <property type="entry name" value="GroES-like"/>
    <property type="match status" value="1"/>
</dbReference>
<evidence type="ECO:0000256" key="7">
    <source>
        <dbReference type="SAM" id="Phobius"/>
    </source>
</evidence>
<dbReference type="SMART" id="SM00829">
    <property type="entry name" value="PKS_ER"/>
    <property type="match status" value="1"/>
</dbReference>
<dbReference type="FunFam" id="3.40.50.720:FF:000003">
    <property type="entry name" value="S-(hydroxymethyl)glutathione dehydrogenase"/>
    <property type="match status" value="1"/>
</dbReference>
<dbReference type="Proteomes" id="UP000638353">
    <property type="component" value="Unassembled WGS sequence"/>
</dbReference>
<evidence type="ECO:0000259" key="8">
    <source>
        <dbReference type="SMART" id="SM00829"/>
    </source>
</evidence>
<keyword evidence="5" id="KW-0560">Oxidoreductase</keyword>
<reference evidence="9" key="2">
    <citation type="submission" date="2020-09" db="EMBL/GenBank/DDBJ databases">
        <authorList>
            <person name="Sun Q."/>
            <person name="Ohkuma M."/>
        </authorList>
    </citation>
    <scope>NUCLEOTIDE SEQUENCE</scope>
    <source>
        <strain evidence="9">JCM 4637</strain>
    </source>
</reference>
<dbReference type="RefSeq" id="WP_189824860.1">
    <property type="nucleotide sequence ID" value="NZ_BMVC01000008.1"/>
</dbReference>
<dbReference type="InterPro" id="IPR036291">
    <property type="entry name" value="NAD(P)-bd_dom_sf"/>
</dbReference>
<reference evidence="9" key="1">
    <citation type="journal article" date="2014" name="Int. J. Syst. Evol. Microbiol.">
        <title>Complete genome sequence of Corynebacterium casei LMG S-19264T (=DSM 44701T), isolated from a smear-ripened cheese.</title>
        <authorList>
            <consortium name="US DOE Joint Genome Institute (JGI-PGF)"/>
            <person name="Walter F."/>
            <person name="Albersmeier A."/>
            <person name="Kalinowski J."/>
            <person name="Ruckert C."/>
        </authorList>
    </citation>
    <scope>NUCLEOTIDE SEQUENCE</scope>
    <source>
        <strain evidence="9">JCM 4637</strain>
    </source>
</reference>
<evidence type="ECO:0000256" key="5">
    <source>
        <dbReference type="ARBA" id="ARBA00023002"/>
    </source>
</evidence>
<evidence type="ECO:0000256" key="4">
    <source>
        <dbReference type="ARBA" id="ARBA00022833"/>
    </source>
</evidence>
<sequence>MPTTVTAAVSREPGEDFRIEELRLDDPRPDEVLVRYTAVGLCHTDLEAAAGKLPTPHPVVLGHEGAGTIEAVGAAVTGFAPGDRVVLSLDSCGVCRNCLAGQPAYCDQHLPLNFHSRRADGSVGLRDASGAPVHDHFFGQSSFASYGLAHPRGLVKVPDDLPLTTLAPLGCGLITGAGAVLNSLRVRAGSSVAVFGLGSVGLAALMAAVASGATRVIAIDRKPERLTLAKELGASDVVDATAVEAGEAVLGLTGGRGVDHSVESTGVVPVMNTAVSVLAPLGSAAVLGVAALDADLKANAFELLKGRTVTGSVMGHQAPGLLIPRLLDLHRRGRFPLDRLVTTYPLADINRAIADVRTGSTVKAVLTHRA</sequence>
<dbReference type="Gene3D" id="3.40.50.720">
    <property type="entry name" value="NAD(P)-binding Rossmann-like Domain"/>
    <property type="match status" value="1"/>
</dbReference>
<dbReference type="InterPro" id="IPR020843">
    <property type="entry name" value="ER"/>
</dbReference>
<evidence type="ECO:0000313" key="9">
    <source>
        <dbReference type="EMBL" id="GHC99146.1"/>
    </source>
</evidence>
<dbReference type="CDD" id="cd08278">
    <property type="entry name" value="benzyl_alcohol_DH"/>
    <property type="match status" value="1"/>
</dbReference>
<gene>
    <name evidence="9" type="ORF">GCM10010334_42390</name>
</gene>
<dbReference type="PANTHER" id="PTHR43350:SF21">
    <property type="entry name" value="S-NITROSOMYCOTHIOL REDUCTASE MSCR"/>
    <property type="match status" value="1"/>
</dbReference>